<evidence type="ECO:0000256" key="2">
    <source>
        <dbReference type="ARBA" id="ARBA00008072"/>
    </source>
</evidence>
<comment type="cofactor">
    <cofactor evidence="1 7">
        <name>Zn(2+)</name>
        <dbReference type="ChEBI" id="CHEBI:29105"/>
    </cofactor>
</comment>
<accession>A0A1T5BH10</accession>
<evidence type="ECO:0000313" key="9">
    <source>
        <dbReference type="EMBL" id="SKB46581.1"/>
    </source>
</evidence>
<sequence length="346" mass="37303">MENKAIFMHGTNDMIWKEIPVPEIGEEDVLIKVEAVGICGSDMHYYQHGKIGSFIVDGDFILGHEAAGKVVEVGAKVKDLKVGDRVAMEPGVTCGKCEFCVTGKYNLCPDVEFFATPPYHGVFANYVKHPASKCFKLPEHVSSIEGALVEPLNVGLHAANQGNVKLGDTVVVFGTGCIGLCSLLASKAMGASQIIVVDILQNRLDKAKELGATHVINAKNEDVVAKVMELTNNLGAEVVIETAGSEITLKQTVDVLKPAGTIVSVGMTPKDSIEFNFMKLQSKEGTIKSVFRYRNLYPTGINAIASGSIKIADIVSHKFDFEKTKEAFDYVAENPGEVVKAVIVMQ</sequence>
<dbReference type="AlphaFoldDB" id="A0A1T5BH10"/>
<evidence type="ECO:0000256" key="1">
    <source>
        <dbReference type="ARBA" id="ARBA00001947"/>
    </source>
</evidence>
<keyword evidence="4 7" id="KW-0862">Zinc</keyword>
<dbReference type="InterPro" id="IPR045306">
    <property type="entry name" value="SDH-like"/>
</dbReference>
<keyword evidence="3 7" id="KW-0479">Metal-binding</keyword>
<keyword evidence="10" id="KW-1185">Reference proteome</keyword>
<dbReference type="InterPro" id="IPR013154">
    <property type="entry name" value="ADH-like_N"/>
</dbReference>
<dbReference type="OrthoDB" id="9769198at2"/>
<feature type="domain" description="Enoyl reductase (ER)" evidence="8">
    <location>
        <begin position="10"/>
        <end position="343"/>
    </location>
</feature>
<dbReference type="EMBL" id="FUYN01000003">
    <property type="protein sequence ID" value="SKB46581.1"/>
    <property type="molecule type" value="Genomic_DNA"/>
</dbReference>
<dbReference type="GO" id="GO:0008270">
    <property type="term" value="F:zinc ion binding"/>
    <property type="evidence" value="ECO:0007669"/>
    <property type="project" value="InterPro"/>
</dbReference>
<dbReference type="InterPro" id="IPR036291">
    <property type="entry name" value="NAD(P)-bd_dom_sf"/>
</dbReference>
<dbReference type="CDD" id="cd05285">
    <property type="entry name" value="sorbitol_DH"/>
    <property type="match status" value="1"/>
</dbReference>
<evidence type="ECO:0000313" key="10">
    <source>
        <dbReference type="Proteomes" id="UP000243406"/>
    </source>
</evidence>
<dbReference type="InterPro" id="IPR011032">
    <property type="entry name" value="GroES-like_sf"/>
</dbReference>
<dbReference type="Gene3D" id="3.40.50.720">
    <property type="entry name" value="NAD(P)-binding Rossmann-like Domain"/>
    <property type="match status" value="1"/>
</dbReference>
<keyword evidence="6" id="KW-0520">NAD</keyword>
<dbReference type="InterPro" id="IPR013149">
    <property type="entry name" value="ADH-like_C"/>
</dbReference>
<evidence type="ECO:0000256" key="3">
    <source>
        <dbReference type="ARBA" id="ARBA00022723"/>
    </source>
</evidence>
<evidence type="ECO:0000256" key="4">
    <source>
        <dbReference type="ARBA" id="ARBA00022833"/>
    </source>
</evidence>
<dbReference type="SUPFAM" id="SSF51735">
    <property type="entry name" value="NAD(P)-binding Rossmann-fold domains"/>
    <property type="match status" value="1"/>
</dbReference>
<reference evidence="10" key="1">
    <citation type="submission" date="2017-02" db="EMBL/GenBank/DDBJ databases">
        <authorList>
            <person name="Varghese N."/>
            <person name="Submissions S."/>
        </authorList>
    </citation>
    <scope>NUCLEOTIDE SEQUENCE [LARGE SCALE GENOMIC DNA]</scope>
    <source>
        <strain evidence="10">ATCC 35199</strain>
    </source>
</reference>
<keyword evidence="5" id="KW-0560">Oxidoreductase</keyword>
<dbReference type="Pfam" id="PF00107">
    <property type="entry name" value="ADH_zinc_N"/>
    <property type="match status" value="1"/>
</dbReference>
<evidence type="ECO:0000256" key="7">
    <source>
        <dbReference type="RuleBase" id="RU361277"/>
    </source>
</evidence>
<name>A0A1T5BH10_9FIRM</name>
<dbReference type="PROSITE" id="PS00059">
    <property type="entry name" value="ADH_ZINC"/>
    <property type="match status" value="1"/>
</dbReference>
<dbReference type="FunFam" id="3.40.50.720:FF:000068">
    <property type="entry name" value="Sorbitol dehydrogenase"/>
    <property type="match status" value="1"/>
</dbReference>
<dbReference type="SMART" id="SM00829">
    <property type="entry name" value="PKS_ER"/>
    <property type="match status" value="1"/>
</dbReference>
<dbReference type="Proteomes" id="UP000243406">
    <property type="component" value="Unassembled WGS sequence"/>
</dbReference>
<dbReference type="SUPFAM" id="SSF50129">
    <property type="entry name" value="GroES-like"/>
    <property type="match status" value="1"/>
</dbReference>
<dbReference type="GO" id="GO:0016616">
    <property type="term" value="F:oxidoreductase activity, acting on the CH-OH group of donors, NAD or NADP as acceptor"/>
    <property type="evidence" value="ECO:0007669"/>
    <property type="project" value="InterPro"/>
</dbReference>
<dbReference type="Pfam" id="PF08240">
    <property type="entry name" value="ADH_N"/>
    <property type="match status" value="1"/>
</dbReference>
<dbReference type="InterPro" id="IPR002328">
    <property type="entry name" value="ADH_Zn_CS"/>
</dbReference>
<evidence type="ECO:0000259" key="8">
    <source>
        <dbReference type="SMART" id="SM00829"/>
    </source>
</evidence>
<evidence type="ECO:0000256" key="6">
    <source>
        <dbReference type="ARBA" id="ARBA00023027"/>
    </source>
</evidence>
<dbReference type="PANTHER" id="PTHR43161">
    <property type="entry name" value="SORBITOL DEHYDROGENASE"/>
    <property type="match status" value="1"/>
</dbReference>
<dbReference type="PANTHER" id="PTHR43161:SF9">
    <property type="entry name" value="SORBITOL DEHYDROGENASE"/>
    <property type="match status" value="1"/>
</dbReference>
<protein>
    <submittedName>
        <fullName evidence="9">L-iditol 2-dehydrogenase</fullName>
    </submittedName>
</protein>
<proteinExistence type="inferred from homology"/>
<evidence type="ECO:0000256" key="5">
    <source>
        <dbReference type="ARBA" id="ARBA00023002"/>
    </source>
</evidence>
<dbReference type="InterPro" id="IPR020843">
    <property type="entry name" value="ER"/>
</dbReference>
<gene>
    <name evidence="9" type="ORF">SAMN02745120_1622</name>
</gene>
<dbReference type="Gene3D" id="3.90.180.10">
    <property type="entry name" value="Medium-chain alcohol dehydrogenases, catalytic domain"/>
    <property type="match status" value="1"/>
</dbReference>
<dbReference type="RefSeq" id="WP_079589481.1">
    <property type="nucleotide sequence ID" value="NZ_CP154629.1"/>
</dbReference>
<organism evidence="9 10">
    <name type="scientific">Acetoanaerobium noterae</name>
    <dbReference type="NCBI Taxonomy" id="745369"/>
    <lineage>
        <taxon>Bacteria</taxon>
        <taxon>Bacillati</taxon>
        <taxon>Bacillota</taxon>
        <taxon>Clostridia</taxon>
        <taxon>Peptostreptococcales</taxon>
        <taxon>Filifactoraceae</taxon>
        <taxon>Acetoanaerobium</taxon>
    </lineage>
</organism>
<comment type="similarity">
    <text evidence="2 7">Belongs to the zinc-containing alcohol dehydrogenase family.</text>
</comment>